<gene>
    <name evidence="1" type="ORF">NCTC10741_00252</name>
</gene>
<dbReference type="RefSeq" id="WP_126194581.1">
    <property type="nucleotide sequence ID" value="NZ_CP085954.1"/>
</dbReference>
<organism evidence="1 2">
    <name type="scientific">Tsukamurella paurometabola</name>
    <name type="common">Corynebacterium paurometabolum</name>
    <dbReference type="NCBI Taxonomy" id="2061"/>
    <lineage>
        <taxon>Bacteria</taxon>
        <taxon>Bacillati</taxon>
        <taxon>Actinomycetota</taxon>
        <taxon>Actinomycetes</taxon>
        <taxon>Mycobacteriales</taxon>
        <taxon>Tsukamurellaceae</taxon>
        <taxon>Tsukamurella</taxon>
    </lineage>
</organism>
<protein>
    <submittedName>
        <fullName evidence="1">Uncharacterized protein</fullName>
    </submittedName>
</protein>
<evidence type="ECO:0000313" key="2">
    <source>
        <dbReference type="Proteomes" id="UP000271626"/>
    </source>
</evidence>
<proteinExistence type="predicted"/>
<accession>A0A3P8LCJ3</accession>
<dbReference type="AlphaFoldDB" id="A0A3P8LCJ3"/>
<reference evidence="1 2" key="1">
    <citation type="submission" date="2018-12" db="EMBL/GenBank/DDBJ databases">
        <authorList>
            <consortium name="Pathogen Informatics"/>
        </authorList>
    </citation>
    <scope>NUCLEOTIDE SEQUENCE [LARGE SCALE GENOMIC DNA]</scope>
    <source>
        <strain evidence="1 2">NCTC10741</strain>
    </source>
</reference>
<sequence length="159" mass="17316">MRIERWRTGRATPPIVTEDYFDAAEASATYSRERPRTTRTHRALIDGLAVPTTAAQTALRGCLTALRDVSLTEEWCVGVIAAGTTGDLFHVVYRWRDHPITLGFATEATISPLYGFPGDPETVGRDAAAFCIGEPLGTVADHLRPDANGVHWWGTPLPG</sequence>
<dbReference type="OrthoDB" id="4571565at2"/>
<evidence type="ECO:0000313" key="1">
    <source>
        <dbReference type="EMBL" id="VDR37152.1"/>
    </source>
</evidence>
<name>A0A3P8LCJ3_TSUPA</name>
<dbReference type="EMBL" id="LR131273">
    <property type="protein sequence ID" value="VDR37152.1"/>
    <property type="molecule type" value="Genomic_DNA"/>
</dbReference>
<dbReference type="Proteomes" id="UP000271626">
    <property type="component" value="Chromosome"/>
</dbReference>